<gene>
    <name evidence="7" type="ORF">GGQ54_002738</name>
</gene>
<dbReference type="InterPro" id="IPR003593">
    <property type="entry name" value="AAA+_ATPase"/>
</dbReference>
<dbReference type="PROSITE" id="PS50893">
    <property type="entry name" value="ABC_TRANSPORTER_2"/>
    <property type="match status" value="1"/>
</dbReference>
<dbReference type="EMBL" id="JACBZS010000001">
    <property type="protein sequence ID" value="NYI72178.1"/>
    <property type="molecule type" value="Genomic_DNA"/>
</dbReference>
<comment type="caution">
    <text evidence="7">The sequence shown here is derived from an EMBL/GenBank/DDBJ whole genome shotgun (WGS) entry which is preliminary data.</text>
</comment>
<accession>A0A7Z0DBD2</accession>
<dbReference type="PROSITE" id="PS00211">
    <property type="entry name" value="ABC_TRANSPORTER_1"/>
    <property type="match status" value="1"/>
</dbReference>
<dbReference type="GO" id="GO:0046677">
    <property type="term" value="P:response to antibiotic"/>
    <property type="evidence" value="ECO:0007669"/>
    <property type="project" value="UniProtKB-KW"/>
</dbReference>
<feature type="domain" description="ABC transporter" evidence="6">
    <location>
        <begin position="9"/>
        <end position="232"/>
    </location>
</feature>
<evidence type="ECO:0000313" key="7">
    <source>
        <dbReference type="EMBL" id="NYI72178.1"/>
    </source>
</evidence>
<dbReference type="GO" id="GO:0005886">
    <property type="term" value="C:plasma membrane"/>
    <property type="evidence" value="ECO:0007669"/>
    <property type="project" value="UniProtKB-SubCell"/>
</dbReference>
<proteinExistence type="predicted"/>
<dbReference type="InterPro" id="IPR027417">
    <property type="entry name" value="P-loop_NTPase"/>
</dbReference>
<dbReference type="GO" id="GO:0005524">
    <property type="term" value="F:ATP binding"/>
    <property type="evidence" value="ECO:0007669"/>
    <property type="project" value="UniProtKB-KW"/>
</dbReference>
<evidence type="ECO:0000256" key="1">
    <source>
        <dbReference type="ARBA" id="ARBA00004202"/>
    </source>
</evidence>
<dbReference type="PANTHER" id="PTHR42711:SF16">
    <property type="entry name" value="ABC TRANSPORTER ATP-BINDING PROTEIN"/>
    <property type="match status" value="1"/>
</dbReference>
<evidence type="ECO:0000256" key="2">
    <source>
        <dbReference type="ARBA" id="ARBA00022448"/>
    </source>
</evidence>
<dbReference type="PANTHER" id="PTHR42711">
    <property type="entry name" value="ABC TRANSPORTER ATP-BINDING PROTEIN"/>
    <property type="match status" value="1"/>
</dbReference>
<reference evidence="7 8" key="1">
    <citation type="submission" date="2020-07" db="EMBL/GenBank/DDBJ databases">
        <title>Sequencing the genomes of 1000 actinobacteria strains.</title>
        <authorList>
            <person name="Klenk H.-P."/>
        </authorList>
    </citation>
    <scope>NUCLEOTIDE SEQUENCE [LARGE SCALE GENOMIC DNA]</scope>
    <source>
        <strain evidence="7 8">DSM 103164</strain>
    </source>
</reference>
<dbReference type="InterPro" id="IPR003439">
    <property type="entry name" value="ABC_transporter-like_ATP-bd"/>
</dbReference>
<keyword evidence="3" id="KW-0547">Nucleotide-binding</keyword>
<dbReference type="SUPFAM" id="SSF52540">
    <property type="entry name" value="P-loop containing nucleoside triphosphate hydrolases"/>
    <property type="match status" value="1"/>
</dbReference>
<evidence type="ECO:0000256" key="4">
    <source>
        <dbReference type="ARBA" id="ARBA00022840"/>
    </source>
</evidence>
<dbReference type="RefSeq" id="WP_343045968.1">
    <property type="nucleotide sequence ID" value="NZ_JACBZS010000001.1"/>
</dbReference>
<comment type="subcellular location">
    <subcellularLocation>
        <location evidence="1">Cell membrane</location>
        <topology evidence="1">Peripheral membrane protein</topology>
    </subcellularLocation>
</comment>
<keyword evidence="2" id="KW-0813">Transport</keyword>
<keyword evidence="5" id="KW-0046">Antibiotic resistance</keyword>
<dbReference type="InterPro" id="IPR050763">
    <property type="entry name" value="ABC_transporter_ATP-binding"/>
</dbReference>
<keyword evidence="4 7" id="KW-0067">ATP-binding</keyword>
<dbReference type="SMART" id="SM00382">
    <property type="entry name" value="AAA"/>
    <property type="match status" value="1"/>
</dbReference>
<dbReference type="Pfam" id="PF00005">
    <property type="entry name" value="ABC_tran"/>
    <property type="match status" value="1"/>
</dbReference>
<organism evidence="7 8">
    <name type="scientific">Naumannella cuiyingiana</name>
    <dbReference type="NCBI Taxonomy" id="1347891"/>
    <lineage>
        <taxon>Bacteria</taxon>
        <taxon>Bacillati</taxon>
        <taxon>Actinomycetota</taxon>
        <taxon>Actinomycetes</taxon>
        <taxon>Propionibacteriales</taxon>
        <taxon>Propionibacteriaceae</taxon>
        <taxon>Naumannella</taxon>
    </lineage>
</organism>
<dbReference type="Proteomes" id="UP000527616">
    <property type="component" value="Unassembled WGS sequence"/>
</dbReference>
<name>A0A7Z0DBD2_9ACTN</name>
<protein>
    <submittedName>
        <fullName evidence="7">ABC-2 type transport system ATP-binding protein</fullName>
    </submittedName>
</protein>
<dbReference type="CDD" id="cd03230">
    <property type="entry name" value="ABC_DR_subfamily_A"/>
    <property type="match status" value="1"/>
</dbReference>
<evidence type="ECO:0000259" key="6">
    <source>
        <dbReference type="PROSITE" id="PS50893"/>
    </source>
</evidence>
<keyword evidence="8" id="KW-1185">Reference proteome</keyword>
<dbReference type="GO" id="GO:0016887">
    <property type="term" value="F:ATP hydrolysis activity"/>
    <property type="evidence" value="ECO:0007669"/>
    <property type="project" value="InterPro"/>
</dbReference>
<evidence type="ECO:0000313" key="8">
    <source>
        <dbReference type="Proteomes" id="UP000527616"/>
    </source>
</evidence>
<evidence type="ECO:0000256" key="3">
    <source>
        <dbReference type="ARBA" id="ARBA00022741"/>
    </source>
</evidence>
<sequence length="241" mass="25215">MPTRPTPALSARGLSVRFGATPALDALDLTAAAGEVTVLLGPNGAGKTTLLRCLTGLLRPDAGELTLLGREPARAIADGRVGLMPQRTAAWSGIRPLELLEYLAALHAHPLPVGPLAAELGIDRFAGTPYRRLSGGEQQAVNLAGAIIGRPELVLLDEPTAGMDVHLRRTVFDLIARLRDAGVSVLLTTHDMAEASRLADRIAIIDRGRVSAHGTLAELTGGARDLEEVFVDLTTPAGGAR</sequence>
<dbReference type="InterPro" id="IPR017871">
    <property type="entry name" value="ABC_transporter-like_CS"/>
</dbReference>
<evidence type="ECO:0000256" key="5">
    <source>
        <dbReference type="ARBA" id="ARBA00023251"/>
    </source>
</evidence>
<dbReference type="Gene3D" id="3.40.50.300">
    <property type="entry name" value="P-loop containing nucleotide triphosphate hydrolases"/>
    <property type="match status" value="1"/>
</dbReference>
<dbReference type="AlphaFoldDB" id="A0A7Z0DBD2"/>